<organism evidence="15 16">
    <name type="scientific">Aliidiomarina taiwanensis</name>
    <dbReference type="NCBI Taxonomy" id="946228"/>
    <lineage>
        <taxon>Bacteria</taxon>
        <taxon>Pseudomonadati</taxon>
        <taxon>Pseudomonadota</taxon>
        <taxon>Gammaproteobacteria</taxon>
        <taxon>Alteromonadales</taxon>
        <taxon>Idiomarinaceae</taxon>
        <taxon>Aliidiomarina</taxon>
    </lineage>
</organism>
<keyword evidence="5" id="KW-0698">rRNA processing</keyword>
<dbReference type="SUPFAM" id="SSF48013">
    <property type="entry name" value="NusB-like"/>
    <property type="match status" value="1"/>
</dbReference>
<dbReference type="InterPro" id="IPR023267">
    <property type="entry name" value="RCMT"/>
</dbReference>
<keyword evidence="7 13" id="KW-0808">Transferase</keyword>
<evidence type="ECO:0000256" key="7">
    <source>
        <dbReference type="ARBA" id="ARBA00022679"/>
    </source>
</evidence>
<comment type="similarity">
    <text evidence="13">Belongs to the class I-like SAM-binding methyltransferase superfamily. RsmB/NOP family.</text>
</comment>
<dbReference type="GO" id="GO:0070475">
    <property type="term" value="P:rRNA base methylation"/>
    <property type="evidence" value="ECO:0007669"/>
    <property type="project" value="TreeGrafter"/>
</dbReference>
<dbReference type="FunFam" id="3.30.70.1170:FF:000002">
    <property type="entry name" value="Ribosomal RNA small subunit methyltransferase B"/>
    <property type="match status" value="1"/>
</dbReference>
<dbReference type="NCBIfam" id="TIGR00563">
    <property type="entry name" value="rsmB"/>
    <property type="match status" value="1"/>
</dbReference>
<dbReference type="SUPFAM" id="SSF53335">
    <property type="entry name" value="S-adenosyl-L-methionine-dependent methyltransferases"/>
    <property type="match status" value="1"/>
</dbReference>
<name>A0A432XAK6_9GAMM</name>
<feature type="binding site" evidence="13">
    <location>
        <begin position="251"/>
        <end position="257"/>
    </location>
    <ligand>
        <name>S-adenosyl-L-methionine</name>
        <dbReference type="ChEBI" id="CHEBI:59789"/>
    </ligand>
</feature>
<keyword evidence="9 13" id="KW-0694">RNA-binding</keyword>
<gene>
    <name evidence="15" type="ORF">CWE15_00270</name>
</gene>
<dbReference type="Gene3D" id="1.10.287.730">
    <property type="entry name" value="Helix hairpin bin"/>
    <property type="match status" value="1"/>
</dbReference>
<keyword evidence="4" id="KW-0963">Cytoplasm</keyword>
<dbReference type="GO" id="GO:0005829">
    <property type="term" value="C:cytosol"/>
    <property type="evidence" value="ECO:0007669"/>
    <property type="project" value="TreeGrafter"/>
</dbReference>
<comment type="function">
    <text evidence="1">Specifically methylates the cytosine at position 967 (m5C967) of 16S rRNA.</text>
</comment>
<evidence type="ECO:0000256" key="4">
    <source>
        <dbReference type="ARBA" id="ARBA00022490"/>
    </source>
</evidence>
<feature type="binding site" evidence="13">
    <location>
        <position position="319"/>
    </location>
    <ligand>
        <name>S-adenosyl-L-methionine</name>
        <dbReference type="ChEBI" id="CHEBI:59789"/>
    </ligand>
</feature>
<dbReference type="Proteomes" id="UP000286976">
    <property type="component" value="Unassembled WGS sequence"/>
</dbReference>
<dbReference type="InterPro" id="IPR035926">
    <property type="entry name" value="NusB-like_sf"/>
</dbReference>
<evidence type="ECO:0000313" key="15">
    <source>
        <dbReference type="EMBL" id="RUO44417.1"/>
    </source>
</evidence>
<dbReference type="GO" id="GO:0003723">
    <property type="term" value="F:RNA binding"/>
    <property type="evidence" value="ECO:0007669"/>
    <property type="project" value="UniProtKB-UniRule"/>
</dbReference>
<sequence length="430" mass="48504">MSSRAAAASILQAVLQHGRSLSAVLPEYQQQLSPADRAWVQAVCFDVLRELPRYEWLIKQLVDKPLKSKVRIIHYLLMVGLSQLRTLNTPEHAALSETVNATSRLRQKGLKGLVNAVLRNYLRQREALETQLAQQVPLAHCFPRWLRDRIETAWPEQSQAIFTASQQRPPLWLRVNAQAFTTEEYLALLAEQGIEAHAHAQRPYALMLEQPLDVRTLPHFETGAVSVQDISAQWAGYYLQAEPGMLVLDACAAPGGKSALLLEQTPGIELHALELEERRIPRMHENFARLNLQVKVMQGDAAQPEPWWPGQLYDRILLDAPCSATGILRRQPDIRWHRRETDIASLVTLQQDILRAQWQLLKPGGILVYATCSILPEENEAQIQQFLATTPDAQRSEPLAQTGLQILPGTEQSSHGDGFYYAALTKRDIK</sequence>
<comment type="subcellular location">
    <subcellularLocation>
        <location evidence="2">Cytoplasm</location>
    </subcellularLocation>
</comment>
<dbReference type="InterPro" id="IPR006027">
    <property type="entry name" value="NusB_RsmB_TIM44"/>
</dbReference>
<dbReference type="InterPro" id="IPR029063">
    <property type="entry name" value="SAM-dependent_MTases_sf"/>
</dbReference>
<dbReference type="EMBL" id="PIPQ01000001">
    <property type="protein sequence ID" value="RUO44417.1"/>
    <property type="molecule type" value="Genomic_DNA"/>
</dbReference>
<evidence type="ECO:0000256" key="2">
    <source>
        <dbReference type="ARBA" id="ARBA00004496"/>
    </source>
</evidence>
<dbReference type="Gene3D" id="1.10.940.10">
    <property type="entry name" value="NusB-like"/>
    <property type="match status" value="1"/>
</dbReference>
<feature type="active site" description="Nucleophile" evidence="13">
    <location>
        <position position="372"/>
    </location>
</feature>
<proteinExistence type="inferred from homology"/>
<comment type="catalytic activity">
    <reaction evidence="12">
        <text>cytidine(967) in 16S rRNA + S-adenosyl-L-methionine = 5-methylcytidine(967) in 16S rRNA + S-adenosyl-L-homocysteine + H(+)</text>
        <dbReference type="Rhea" id="RHEA:42748"/>
        <dbReference type="Rhea" id="RHEA-COMP:10219"/>
        <dbReference type="Rhea" id="RHEA-COMP:10220"/>
        <dbReference type="ChEBI" id="CHEBI:15378"/>
        <dbReference type="ChEBI" id="CHEBI:57856"/>
        <dbReference type="ChEBI" id="CHEBI:59789"/>
        <dbReference type="ChEBI" id="CHEBI:74483"/>
        <dbReference type="ChEBI" id="CHEBI:82748"/>
        <dbReference type="EC" id="2.1.1.176"/>
    </reaction>
</comment>
<keyword evidence="8 13" id="KW-0949">S-adenosyl-L-methionine</keyword>
<evidence type="ECO:0000256" key="12">
    <source>
        <dbReference type="ARBA" id="ARBA00047283"/>
    </source>
</evidence>
<evidence type="ECO:0000256" key="9">
    <source>
        <dbReference type="ARBA" id="ARBA00022884"/>
    </source>
</evidence>
<dbReference type="AlphaFoldDB" id="A0A432XAK6"/>
<keyword evidence="6 13" id="KW-0489">Methyltransferase</keyword>
<comment type="caution">
    <text evidence="15">The sequence shown here is derived from an EMBL/GenBank/DDBJ whole genome shotgun (WGS) entry which is preliminary data.</text>
</comment>
<dbReference type="FunFam" id="3.40.50.150:FF:000022">
    <property type="entry name" value="Ribosomal RNA small subunit methyltransferase B"/>
    <property type="match status" value="1"/>
</dbReference>
<evidence type="ECO:0000256" key="3">
    <source>
        <dbReference type="ARBA" id="ARBA00012140"/>
    </source>
</evidence>
<dbReference type="GO" id="GO:0009383">
    <property type="term" value="F:rRNA (cytosine-C5-)-methyltransferase activity"/>
    <property type="evidence" value="ECO:0007669"/>
    <property type="project" value="TreeGrafter"/>
</dbReference>
<evidence type="ECO:0000256" key="1">
    <source>
        <dbReference type="ARBA" id="ARBA00002724"/>
    </source>
</evidence>
<evidence type="ECO:0000256" key="13">
    <source>
        <dbReference type="PROSITE-ProRule" id="PRU01023"/>
    </source>
</evidence>
<evidence type="ECO:0000256" key="11">
    <source>
        <dbReference type="ARBA" id="ARBA00031088"/>
    </source>
</evidence>
<dbReference type="PROSITE" id="PS51686">
    <property type="entry name" value="SAM_MT_RSMB_NOP"/>
    <property type="match status" value="1"/>
</dbReference>
<dbReference type="Pfam" id="PF01029">
    <property type="entry name" value="NusB"/>
    <property type="match status" value="1"/>
</dbReference>
<dbReference type="Pfam" id="PF22458">
    <property type="entry name" value="RsmF-B_ferredox"/>
    <property type="match status" value="1"/>
</dbReference>
<dbReference type="InterPro" id="IPR054728">
    <property type="entry name" value="RsmB-like_ferredoxin"/>
</dbReference>
<dbReference type="InterPro" id="IPR001678">
    <property type="entry name" value="MeTrfase_RsmB-F_NOP2_dom"/>
</dbReference>
<feature type="binding site" evidence="13">
    <location>
        <position position="300"/>
    </location>
    <ligand>
        <name>S-adenosyl-L-methionine</name>
        <dbReference type="ChEBI" id="CHEBI:59789"/>
    </ligand>
</feature>
<keyword evidence="16" id="KW-1185">Reference proteome</keyword>
<accession>A0A432XAK6</accession>
<dbReference type="OrthoDB" id="9810297at2"/>
<dbReference type="Pfam" id="PF01189">
    <property type="entry name" value="Methyltr_RsmB-F"/>
    <property type="match status" value="1"/>
</dbReference>
<dbReference type="GO" id="GO:0006355">
    <property type="term" value="P:regulation of DNA-templated transcription"/>
    <property type="evidence" value="ECO:0007669"/>
    <property type="project" value="InterPro"/>
</dbReference>
<dbReference type="PRINTS" id="PR02008">
    <property type="entry name" value="RCMTFAMILY"/>
</dbReference>
<dbReference type="InterPro" id="IPR004573">
    <property type="entry name" value="rRNA_ssu_MeTfrase_B"/>
</dbReference>
<dbReference type="Gene3D" id="3.30.70.1170">
    <property type="entry name" value="Sun protein, domain 3"/>
    <property type="match status" value="1"/>
</dbReference>
<evidence type="ECO:0000313" key="16">
    <source>
        <dbReference type="Proteomes" id="UP000286976"/>
    </source>
</evidence>
<protein>
    <recommendedName>
        <fullName evidence="3">16S rRNA (cytosine(967)-C(5))-methyltransferase</fullName>
        <ecNumber evidence="3">2.1.1.176</ecNumber>
    </recommendedName>
    <alternativeName>
        <fullName evidence="10">16S rRNA m5C967 methyltransferase</fullName>
    </alternativeName>
    <alternativeName>
        <fullName evidence="11">rRNA (cytosine-C(5)-)-methyltransferase RsmB</fullName>
    </alternativeName>
</protein>
<evidence type="ECO:0000256" key="10">
    <source>
        <dbReference type="ARBA" id="ARBA00030399"/>
    </source>
</evidence>
<evidence type="ECO:0000256" key="6">
    <source>
        <dbReference type="ARBA" id="ARBA00022603"/>
    </source>
</evidence>
<dbReference type="PANTHER" id="PTHR22807">
    <property type="entry name" value="NOP2 YEAST -RELATED NOL1/NOP2/FMU SUN DOMAIN-CONTAINING"/>
    <property type="match status" value="1"/>
</dbReference>
<evidence type="ECO:0000256" key="8">
    <source>
        <dbReference type="ARBA" id="ARBA00022691"/>
    </source>
</evidence>
<evidence type="ECO:0000259" key="14">
    <source>
        <dbReference type="PROSITE" id="PS51686"/>
    </source>
</evidence>
<feature type="domain" description="SAM-dependent MTase RsmB/NOP-type" evidence="14">
    <location>
        <begin position="161"/>
        <end position="427"/>
    </location>
</feature>
<reference evidence="15 16" key="1">
    <citation type="journal article" date="2011" name="Front. Microbiol.">
        <title>Genomic signatures of strain selection and enhancement in Bacillus atrophaeus var. globigii, a historical biowarfare simulant.</title>
        <authorList>
            <person name="Gibbons H.S."/>
            <person name="Broomall S.M."/>
            <person name="McNew L.A."/>
            <person name="Daligault H."/>
            <person name="Chapman C."/>
            <person name="Bruce D."/>
            <person name="Karavis M."/>
            <person name="Krepps M."/>
            <person name="McGregor P.A."/>
            <person name="Hong C."/>
            <person name="Park K.H."/>
            <person name="Akmal A."/>
            <person name="Feldman A."/>
            <person name="Lin J.S."/>
            <person name="Chang W.E."/>
            <person name="Higgs B.W."/>
            <person name="Demirev P."/>
            <person name="Lindquist J."/>
            <person name="Liem A."/>
            <person name="Fochler E."/>
            <person name="Read T.D."/>
            <person name="Tapia R."/>
            <person name="Johnson S."/>
            <person name="Bishop-Lilly K.A."/>
            <person name="Detter C."/>
            <person name="Han C."/>
            <person name="Sozhamannan S."/>
            <person name="Rosenzweig C.N."/>
            <person name="Skowronski E.W."/>
        </authorList>
    </citation>
    <scope>NUCLEOTIDE SEQUENCE [LARGE SCALE GENOMIC DNA]</scope>
    <source>
        <strain evidence="15 16">AIT1</strain>
    </source>
</reference>
<dbReference type="PANTHER" id="PTHR22807:SF61">
    <property type="entry name" value="NOL1_NOP2_SUN FAMILY PROTEIN _ ANTITERMINATION NUSB DOMAIN-CONTAINING PROTEIN"/>
    <property type="match status" value="1"/>
</dbReference>
<dbReference type="CDD" id="cd02440">
    <property type="entry name" value="AdoMet_MTases"/>
    <property type="match status" value="1"/>
</dbReference>
<dbReference type="InterPro" id="IPR049560">
    <property type="entry name" value="MeTrfase_RsmB-F_NOP2_cat"/>
</dbReference>
<dbReference type="Gene3D" id="3.40.50.150">
    <property type="entry name" value="Vaccinia Virus protein VP39"/>
    <property type="match status" value="1"/>
</dbReference>
<dbReference type="NCBIfam" id="NF008149">
    <property type="entry name" value="PRK10901.1"/>
    <property type="match status" value="1"/>
</dbReference>
<dbReference type="EC" id="2.1.1.176" evidence="3"/>
<feature type="binding site" evidence="13">
    <location>
        <position position="274"/>
    </location>
    <ligand>
        <name>S-adenosyl-L-methionine</name>
        <dbReference type="ChEBI" id="CHEBI:59789"/>
    </ligand>
</feature>
<evidence type="ECO:0000256" key="5">
    <source>
        <dbReference type="ARBA" id="ARBA00022552"/>
    </source>
</evidence>